<dbReference type="GO" id="GO:0018169">
    <property type="term" value="F:ribosomal S6-glutamic acid ligase activity"/>
    <property type="evidence" value="ECO:0007669"/>
    <property type="project" value="TreeGrafter"/>
</dbReference>
<evidence type="ECO:0000256" key="10">
    <source>
        <dbReference type="PROSITE-ProRule" id="PRU00409"/>
    </source>
</evidence>
<evidence type="ECO:0000256" key="5">
    <source>
        <dbReference type="ARBA" id="ARBA00022741"/>
    </source>
</evidence>
<dbReference type="Pfam" id="PF08443">
    <property type="entry name" value="RimK"/>
    <property type="match status" value="1"/>
</dbReference>
<dbReference type="EMBL" id="CP002691">
    <property type="protein sequence ID" value="AEE52914.1"/>
    <property type="molecule type" value="Genomic_DNA"/>
</dbReference>
<dbReference type="RefSeq" id="WP_013767449.1">
    <property type="nucleotide sequence ID" value="NC_015510.1"/>
</dbReference>
<dbReference type="InterPro" id="IPR004666">
    <property type="entry name" value="Rp_bS6_RimK/Lys_biosynth_LsyX"/>
</dbReference>
<comment type="cofactor">
    <cofactor evidence="2">
        <name>Mg(2+)</name>
        <dbReference type="ChEBI" id="CHEBI:18420"/>
    </cofactor>
</comment>
<evidence type="ECO:0000313" key="12">
    <source>
        <dbReference type="EMBL" id="AEE52914.1"/>
    </source>
</evidence>
<dbReference type="GO" id="GO:0009432">
    <property type="term" value="P:SOS response"/>
    <property type="evidence" value="ECO:0007669"/>
    <property type="project" value="TreeGrafter"/>
</dbReference>
<dbReference type="Gene3D" id="3.40.50.20">
    <property type="match status" value="1"/>
</dbReference>
<feature type="domain" description="ATP-grasp" evidence="11">
    <location>
        <begin position="104"/>
        <end position="287"/>
    </location>
</feature>
<name>F4L3D7_HALH1</name>
<accession>F4L3D7</accession>
<dbReference type="PROSITE" id="PS50975">
    <property type="entry name" value="ATP_GRASP"/>
    <property type="match status" value="1"/>
</dbReference>
<keyword evidence="3 12" id="KW-0436">Ligase</keyword>
<reference key="2">
    <citation type="submission" date="2011-04" db="EMBL/GenBank/DDBJ databases">
        <title>Complete sequence of chromosome of Haliscomenobacter hydrossis DSM 1100.</title>
        <authorList>
            <consortium name="US DOE Joint Genome Institute (JGI-PGF)"/>
            <person name="Lucas S."/>
            <person name="Han J."/>
            <person name="Lapidus A."/>
            <person name="Bruce D."/>
            <person name="Goodwin L."/>
            <person name="Pitluck S."/>
            <person name="Peters L."/>
            <person name="Kyrpides N."/>
            <person name="Mavromatis K."/>
            <person name="Ivanova N."/>
            <person name="Ovchinnikova G."/>
            <person name="Pagani I."/>
            <person name="Daligault H."/>
            <person name="Detter J.C."/>
            <person name="Han C."/>
            <person name="Land M."/>
            <person name="Hauser L."/>
            <person name="Markowitz V."/>
            <person name="Cheng J.-F."/>
            <person name="Hugenholtz P."/>
            <person name="Woyke T."/>
            <person name="Wu D."/>
            <person name="Verbarg S."/>
            <person name="Frueling A."/>
            <person name="Brambilla E."/>
            <person name="Klenk H.-P."/>
            <person name="Eisen J.A."/>
        </authorList>
    </citation>
    <scope>NUCLEOTIDE SEQUENCE</scope>
    <source>
        <strain>DSM 1100</strain>
    </source>
</reference>
<keyword evidence="4" id="KW-0479">Metal-binding</keyword>
<dbReference type="GO" id="GO:0005524">
    <property type="term" value="F:ATP binding"/>
    <property type="evidence" value="ECO:0007669"/>
    <property type="project" value="UniProtKB-UniRule"/>
</dbReference>
<dbReference type="SUPFAM" id="SSF56059">
    <property type="entry name" value="Glutathione synthetase ATP-binding domain-like"/>
    <property type="match status" value="1"/>
</dbReference>
<evidence type="ECO:0000256" key="3">
    <source>
        <dbReference type="ARBA" id="ARBA00022598"/>
    </source>
</evidence>
<dbReference type="NCBIfam" id="TIGR00768">
    <property type="entry name" value="rimK_fam"/>
    <property type="match status" value="1"/>
</dbReference>
<sequence>MKIGILSTSQEVYSTQSLQRCGLARGHQIELIDYKQCSLIMEQGRAEMYYKDFPLSHLDAVIPRISTNFTLMGAAVLTQLRLMKVFSTVKPEALLLVRDKLRCLQRLQEIELDVPQTAYVGEGQPIGPLISMVGGLPVVIKLLESTHGLGVILSESYRNAESTIEAFHRLNERVIMQEFIREARGADIRAFVVNGKVIASMKRQARDGEFRSNLHRGASAEQERLTPQEDHVARTAAKAVGLDVAGVDILRSERGPLIMEVNASPGLEGIENTTQIDVAGKIFDFVEKKVLALKNGSLKKKLVV</sequence>
<dbReference type="OrthoDB" id="3865600at2"/>
<dbReference type="KEGG" id="hhy:Halhy_5088"/>
<dbReference type="GO" id="GO:0046872">
    <property type="term" value="F:metal ion binding"/>
    <property type="evidence" value="ECO:0007669"/>
    <property type="project" value="UniProtKB-KW"/>
</dbReference>
<protein>
    <submittedName>
        <fullName evidence="12">Alpha-L-glutamate ligase, RimK family</fullName>
    </submittedName>
</protein>
<dbReference type="Gene3D" id="3.30.1490.20">
    <property type="entry name" value="ATP-grasp fold, A domain"/>
    <property type="match status" value="1"/>
</dbReference>
<dbReference type="InterPro" id="IPR041107">
    <property type="entry name" value="Rimk_N"/>
</dbReference>
<dbReference type="HOGENOM" id="CLU_054353_0_1_10"/>
<organism evidence="12 13">
    <name type="scientific">Haliscomenobacter hydrossis (strain ATCC 27775 / DSM 1100 / LMG 10767 / O)</name>
    <dbReference type="NCBI Taxonomy" id="760192"/>
    <lineage>
        <taxon>Bacteria</taxon>
        <taxon>Pseudomonadati</taxon>
        <taxon>Bacteroidota</taxon>
        <taxon>Saprospiria</taxon>
        <taxon>Saprospirales</taxon>
        <taxon>Haliscomenobacteraceae</taxon>
        <taxon>Haliscomenobacter</taxon>
    </lineage>
</organism>
<proteinExistence type="predicted"/>
<evidence type="ECO:0000313" key="13">
    <source>
        <dbReference type="Proteomes" id="UP000008461"/>
    </source>
</evidence>
<evidence type="ECO:0000256" key="9">
    <source>
        <dbReference type="ARBA" id="ARBA00023211"/>
    </source>
</evidence>
<keyword evidence="7" id="KW-0460">Magnesium</keyword>
<evidence type="ECO:0000256" key="1">
    <source>
        <dbReference type="ARBA" id="ARBA00001936"/>
    </source>
</evidence>
<dbReference type="InterPro" id="IPR013651">
    <property type="entry name" value="ATP-grasp_RimK-type"/>
</dbReference>
<gene>
    <name evidence="12" type="ordered locus">Halhy_5088</name>
</gene>
<evidence type="ECO:0000259" key="11">
    <source>
        <dbReference type="PROSITE" id="PS50975"/>
    </source>
</evidence>
<evidence type="ECO:0000256" key="6">
    <source>
        <dbReference type="ARBA" id="ARBA00022840"/>
    </source>
</evidence>
<dbReference type="AlphaFoldDB" id="F4L3D7"/>
<comment type="cofactor">
    <cofactor evidence="1">
        <name>Mn(2+)</name>
        <dbReference type="ChEBI" id="CHEBI:29035"/>
    </cofactor>
</comment>
<evidence type="ECO:0000256" key="7">
    <source>
        <dbReference type="ARBA" id="ARBA00022842"/>
    </source>
</evidence>
<dbReference type="InterPro" id="IPR011761">
    <property type="entry name" value="ATP-grasp"/>
</dbReference>
<keyword evidence="6 10" id="KW-0067">ATP-binding</keyword>
<keyword evidence="9" id="KW-0464">Manganese</keyword>
<dbReference type="InterPro" id="IPR013815">
    <property type="entry name" value="ATP_grasp_subdomain_1"/>
</dbReference>
<evidence type="ECO:0000256" key="2">
    <source>
        <dbReference type="ARBA" id="ARBA00001946"/>
    </source>
</evidence>
<evidence type="ECO:0000256" key="4">
    <source>
        <dbReference type="ARBA" id="ARBA00022723"/>
    </source>
</evidence>
<keyword evidence="8" id="KW-0648">Protein biosynthesis</keyword>
<dbReference type="STRING" id="760192.Halhy_5088"/>
<reference evidence="12 13" key="1">
    <citation type="journal article" date="2011" name="Stand. Genomic Sci.">
        <title>Complete genome sequence of Haliscomenobacter hydrossis type strain (O).</title>
        <authorList>
            <consortium name="US DOE Joint Genome Institute (JGI-PGF)"/>
            <person name="Daligault H."/>
            <person name="Lapidus A."/>
            <person name="Zeytun A."/>
            <person name="Nolan M."/>
            <person name="Lucas S."/>
            <person name="Del Rio T.G."/>
            <person name="Tice H."/>
            <person name="Cheng J.F."/>
            <person name="Tapia R."/>
            <person name="Han C."/>
            <person name="Goodwin L."/>
            <person name="Pitluck S."/>
            <person name="Liolios K."/>
            <person name="Pagani I."/>
            <person name="Ivanova N."/>
            <person name="Huntemann M."/>
            <person name="Mavromatis K."/>
            <person name="Mikhailova N."/>
            <person name="Pati A."/>
            <person name="Chen A."/>
            <person name="Palaniappan K."/>
            <person name="Land M."/>
            <person name="Hauser L."/>
            <person name="Brambilla E.M."/>
            <person name="Rohde M."/>
            <person name="Verbarg S."/>
            <person name="Goker M."/>
            <person name="Bristow J."/>
            <person name="Eisen J.A."/>
            <person name="Markowitz V."/>
            <person name="Hugenholtz P."/>
            <person name="Kyrpides N.C."/>
            <person name="Klenk H.P."/>
            <person name="Woyke T."/>
        </authorList>
    </citation>
    <scope>NUCLEOTIDE SEQUENCE [LARGE SCALE GENOMIC DNA]</scope>
    <source>
        <strain evidence="13">ATCC 27775 / DSM 1100 / LMG 10767 / O</strain>
    </source>
</reference>
<dbReference type="PANTHER" id="PTHR21621:SF7">
    <property type="entry name" value="RIBOSOMAL PROTEIN BS6--L-GLUTAMATE LIGASE"/>
    <property type="match status" value="1"/>
</dbReference>
<dbReference type="eggNOG" id="COG0189">
    <property type="taxonomic scope" value="Bacteria"/>
</dbReference>
<evidence type="ECO:0000256" key="8">
    <source>
        <dbReference type="ARBA" id="ARBA00022917"/>
    </source>
</evidence>
<dbReference type="Pfam" id="PF18030">
    <property type="entry name" value="Rimk_N"/>
    <property type="match status" value="1"/>
</dbReference>
<keyword evidence="5 10" id="KW-0547">Nucleotide-binding</keyword>
<dbReference type="GO" id="GO:0006412">
    <property type="term" value="P:translation"/>
    <property type="evidence" value="ECO:0007669"/>
    <property type="project" value="UniProtKB-KW"/>
</dbReference>
<keyword evidence="13" id="KW-1185">Reference proteome</keyword>
<dbReference type="Gene3D" id="3.30.470.20">
    <property type="entry name" value="ATP-grasp fold, B domain"/>
    <property type="match status" value="1"/>
</dbReference>
<dbReference type="GO" id="GO:0005737">
    <property type="term" value="C:cytoplasm"/>
    <property type="evidence" value="ECO:0007669"/>
    <property type="project" value="TreeGrafter"/>
</dbReference>
<dbReference type="Proteomes" id="UP000008461">
    <property type="component" value="Chromosome"/>
</dbReference>
<dbReference type="PANTHER" id="PTHR21621">
    <property type="entry name" value="RIBOSOMAL PROTEIN S6 MODIFICATION PROTEIN"/>
    <property type="match status" value="1"/>
</dbReference>